<name>A0ABS6U458_9PSEU</name>
<dbReference type="EMBL" id="JADQDF010000001">
    <property type="protein sequence ID" value="MBW0127022.1"/>
    <property type="molecule type" value="Genomic_DNA"/>
</dbReference>
<feature type="domain" description="AB hydrolase-1" evidence="1">
    <location>
        <begin position="12"/>
        <end position="246"/>
    </location>
</feature>
<keyword evidence="3" id="KW-1185">Reference proteome</keyword>
<evidence type="ECO:0000259" key="1">
    <source>
        <dbReference type="Pfam" id="PF12697"/>
    </source>
</evidence>
<dbReference type="GO" id="GO:0016787">
    <property type="term" value="F:hydrolase activity"/>
    <property type="evidence" value="ECO:0007669"/>
    <property type="project" value="UniProtKB-KW"/>
</dbReference>
<dbReference type="InterPro" id="IPR000073">
    <property type="entry name" value="AB_hydrolase_1"/>
</dbReference>
<proteinExistence type="predicted"/>
<reference evidence="2 3" key="1">
    <citation type="submission" date="2020-11" db="EMBL/GenBank/DDBJ databases">
        <title>Pseudonocardia abyssalis sp. nov. and Pseudonocardia oceani sp. nov., description and phylogenomic analysis of two novel actinomycetes isolated from the deep Southern Ocean.</title>
        <authorList>
            <person name="Parra J."/>
        </authorList>
    </citation>
    <scope>NUCLEOTIDE SEQUENCE [LARGE SCALE GENOMIC DNA]</scope>
    <source>
        <strain evidence="3">KRD185</strain>
    </source>
</reference>
<organism evidence="2 3">
    <name type="scientific">Pseudonocardia oceani</name>
    <dbReference type="NCBI Taxonomy" id="2792013"/>
    <lineage>
        <taxon>Bacteria</taxon>
        <taxon>Bacillati</taxon>
        <taxon>Actinomycetota</taxon>
        <taxon>Actinomycetes</taxon>
        <taxon>Pseudonocardiales</taxon>
        <taxon>Pseudonocardiaceae</taxon>
        <taxon>Pseudonocardia</taxon>
    </lineage>
</organism>
<comment type="caution">
    <text evidence="2">The sequence shown here is derived from an EMBL/GenBank/DDBJ whole genome shotgun (WGS) entry which is preliminary data.</text>
</comment>
<sequence>MSWDRAGTGEPLLLLHGIGSTHDDFAALRPRLDARYQVLAPDLPGHGRSAPLDRRPTVAAIADAIEADLDDMGAGPVHVLGNSLGGRVALELAVRGRARSVVALSPSGANLPVERLYQGTALAVARSVLRAVRPLVPAAGRWAVGRSVLLAGLRTAPWRAGEAEVAGLDGGFAGASQFWSMLWWGVLTDLPRGLERIDCPVILAQGTLDVIASGQTPRFLFAVPGARFVPLFGAGHAPQSDAPGAILQLVHRAVAAALPATHPGAAPDG</sequence>
<dbReference type="Proteomes" id="UP000694300">
    <property type="component" value="Unassembled WGS sequence"/>
</dbReference>
<dbReference type="PANTHER" id="PTHR43798:SF27">
    <property type="entry name" value="HYDROLASE ALPHA_BETA HYDROLASE FOLD FAMILY"/>
    <property type="match status" value="1"/>
</dbReference>
<protein>
    <submittedName>
        <fullName evidence="2">Alpha/beta hydrolase</fullName>
    </submittedName>
</protein>
<evidence type="ECO:0000313" key="3">
    <source>
        <dbReference type="Proteomes" id="UP000694300"/>
    </source>
</evidence>
<dbReference type="Pfam" id="PF12697">
    <property type="entry name" value="Abhydrolase_6"/>
    <property type="match status" value="1"/>
</dbReference>
<dbReference type="PANTHER" id="PTHR43798">
    <property type="entry name" value="MONOACYLGLYCEROL LIPASE"/>
    <property type="match status" value="1"/>
</dbReference>
<keyword evidence="2" id="KW-0378">Hydrolase</keyword>
<gene>
    <name evidence="2" type="ORF">I4I82_04920</name>
</gene>
<evidence type="ECO:0000313" key="2">
    <source>
        <dbReference type="EMBL" id="MBW0127022.1"/>
    </source>
</evidence>
<accession>A0ABS6U458</accession>
<dbReference type="InterPro" id="IPR050266">
    <property type="entry name" value="AB_hydrolase_sf"/>
</dbReference>